<feature type="region of interest" description="Disordered" evidence="1">
    <location>
        <begin position="95"/>
        <end position="168"/>
    </location>
</feature>
<name>A0ABQ5A3L5_9ASTR</name>
<gene>
    <name evidence="3" type="ORF">Tco_0802656</name>
</gene>
<dbReference type="Proteomes" id="UP001151760">
    <property type="component" value="Unassembled WGS sequence"/>
</dbReference>
<accession>A0ABQ5A3L5</accession>
<feature type="compositionally biased region" description="Acidic residues" evidence="1">
    <location>
        <begin position="111"/>
        <end position="159"/>
    </location>
</feature>
<evidence type="ECO:0000256" key="2">
    <source>
        <dbReference type="SAM" id="Phobius"/>
    </source>
</evidence>
<comment type="caution">
    <text evidence="3">The sequence shown here is derived from an EMBL/GenBank/DDBJ whole genome shotgun (WGS) entry which is preliminary data.</text>
</comment>
<feature type="region of interest" description="Disordered" evidence="1">
    <location>
        <begin position="197"/>
        <end position="218"/>
    </location>
</feature>
<keyword evidence="2" id="KW-0812">Transmembrane</keyword>
<feature type="compositionally biased region" description="Low complexity" evidence="1">
    <location>
        <begin position="205"/>
        <end position="214"/>
    </location>
</feature>
<evidence type="ECO:0000256" key="1">
    <source>
        <dbReference type="SAM" id="MobiDB-lite"/>
    </source>
</evidence>
<reference evidence="3" key="2">
    <citation type="submission" date="2022-01" db="EMBL/GenBank/DDBJ databases">
        <authorList>
            <person name="Yamashiro T."/>
            <person name="Shiraishi A."/>
            <person name="Satake H."/>
            <person name="Nakayama K."/>
        </authorList>
    </citation>
    <scope>NUCLEOTIDE SEQUENCE</scope>
</reference>
<sequence>MSDSEDSTVTYTEVSSPFEDLLGIGSSGVDGLPMMLEEPYVEAALQVLPSPDYVSGPEYPPLPVYVPYVPEPVYPEFMLLEDDVLLAKEQPLPAVVSPTADSPGYINESDPKEDPEEDDEDPEEDLVDYLDDGEEEEESSGDDVDVEEEDEDEDEEEEERPALADSVLPPVHRVMARMSVRAQIPISLPLDTEVAIPTPPPSPLSPLSSPLPQILSPPLPVSPPPLPASPTYPLGYRVAMIQLRAESPSTSHLLPLPLPIVLPHTRASVAMMRVAITPYVLGSLTSSINPQCIFCIVLVYFKS</sequence>
<evidence type="ECO:0000313" key="4">
    <source>
        <dbReference type="Proteomes" id="UP001151760"/>
    </source>
</evidence>
<feature type="transmembrane region" description="Helical" evidence="2">
    <location>
        <begin position="279"/>
        <end position="301"/>
    </location>
</feature>
<protein>
    <submittedName>
        <fullName evidence="3">Uncharacterized protein</fullName>
    </submittedName>
</protein>
<dbReference type="EMBL" id="BQNB010011829">
    <property type="protein sequence ID" value="GJS95688.1"/>
    <property type="molecule type" value="Genomic_DNA"/>
</dbReference>
<proteinExistence type="predicted"/>
<keyword evidence="2" id="KW-0472">Membrane</keyword>
<keyword evidence="2" id="KW-1133">Transmembrane helix</keyword>
<reference evidence="3" key="1">
    <citation type="journal article" date="2022" name="Int. J. Mol. Sci.">
        <title>Draft Genome of Tanacetum Coccineum: Genomic Comparison of Closely Related Tanacetum-Family Plants.</title>
        <authorList>
            <person name="Yamashiro T."/>
            <person name="Shiraishi A."/>
            <person name="Nakayama K."/>
            <person name="Satake H."/>
        </authorList>
    </citation>
    <scope>NUCLEOTIDE SEQUENCE</scope>
</reference>
<organism evidence="3 4">
    <name type="scientific">Tanacetum coccineum</name>
    <dbReference type="NCBI Taxonomy" id="301880"/>
    <lineage>
        <taxon>Eukaryota</taxon>
        <taxon>Viridiplantae</taxon>
        <taxon>Streptophyta</taxon>
        <taxon>Embryophyta</taxon>
        <taxon>Tracheophyta</taxon>
        <taxon>Spermatophyta</taxon>
        <taxon>Magnoliopsida</taxon>
        <taxon>eudicotyledons</taxon>
        <taxon>Gunneridae</taxon>
        <taxon>Pentapetalae</taxon>
        <taxon>asterids</taxon>
        <taxon>campanulids</taxon>
        <taxon>Asterales</taxon>
        <taxon>Asteraceae</taxon>
        <taxon>Asteroideae</taxon>
        <taxon>Anthemideae</taxon>
        <taxon>Anthemidinae</taxon>
        <taxon>Tanacetum</taxon>
    </lineage>
</organism>
<keyword evidence="4" id="KW-1185">Reference proteome</keyword>
<evidence type="ECO:0000313" key="3">
    <source>
        <dbReference type="EMBL" id="GJS95688.1"/>
    </source>
</evidence>